<accession>A0ACC1P138</accession>
<name>A0ACC1P138_9PEZI</name>
<sequence>MTESRGTNLKLVALGAHGSFHCRTPGQSGYLDDEARKPPYYNYRLTRKQSKALVRELRSKVDYRMHEEELREPILDGLDGYDFDDVYETKRVVPLELVDVNIEDGGLIGANNIPWWEDRTNHDPTLTLRNSVRHMCKNYTLPVALQKPSILALSRRCEQKAQALEAEADRLLAQTIIHDLESNVGSASVQFPEYGLSRFPRDMSSPLRRHARIQRQREVVGLLIKRIIALVSPEEQPVLLANLQNTISYLFPALLNSDEQKTLERPKAFGIAGVHFVPIEPSPSRRAGGSLIWYLSRTPYPSNVPIPRYRHPYWSPPMRHTLSWHLHSEAYYVPVHIPLNPREPAAGAADSAIRIRPPLFAVFSPHLVLPHSISPPKKPGSPPTPAHRVNALRESRMTVTALTALVVKACSVLALASLALQVSAQDANAQASTNPQDFADWANNSKMALVIETAANAPYGSQYEVVPLTTEAGLNQMDASKIPEISGELVILDYSNFTRVDFTDKVVFLSCDATNSTDPNLITPNRMLNSIMNNPASPAAILLYSTTQAICYLGGSHRTYNRVWTMASQADAVQVRAILAATDTDAAVASITPGSKAVDTQPPRPGTSTIAMSILYSITGLITLLFLLIIATGAIRAHRNPERYGPRPGANGRPRRSRARGLAMAMLETLPIVKFGENDERKPDEETALENTSRVEPQPQGASRVVTGNAPNNDAAPESSEVANGATSQREPASSTPDKAKKEPEPEDNHLGCSICTEDFTVGEDVRVLPCNHKFHPACVDPWLVNVSGTCPLCRLDLRPPEDIERGENNETVAAPDATTPTDGHLAPPTETDQSATDERLQALRPIQTVAAGSDLASGTTDDERRHSRLTDRLRERLHIRHDSRSGAVTPEDSPPAASNVQQ</sequence>
<proteinExistence type="predicted"/>
<reference evidence="1" key="1">
    <citation type="submission" date="2022-10" db="EMBL/GenBank/DDBJ databases">
        <title>Genome Sequence of Xylaria curta.</title>
        <authorList>
            <person name="Buettner E."/>
        </authorList>
    </citation>
    <scope>NUCLEOTIDE SEQUENCE</scope>
    <source>
        <strain evidence="1">Babe10</strain>
    </source>
</reference>
<evidence type="ECO:0000313" key="2">
    <source>
        <dbReference type="Proteomes" id="UP001143856"/>
    </source>
</evidence>
<evidence type="ECO:0000313" key="1">
    <source>
        <dbReference type="EMBL" id="KAJ2984384.1"/>
    </source>
</evidence>
<dbReference type="EMBL" id="JAPDGR010001308">
    <property type="protein sequence ID" value="KAJ2984384.1"/>
    <property type="molecule type" value="Genomic_DNA"/>
</dbReference>
<organism evidence="1 2">
    <name type="scientific">Xylaria curta</name>
    <dbReference type="NCBI Taxonomy" id="42375"/>
    <lineage>
        <taxon>Eukaryota</taxon>
        <taxon>Fungi</taxon>
        <taxon>Dikarya</taxon>
        <taxon>Ascomycota</taxon>
        <taxon>Pezizomycotina</taxon>
        <taxon>Sordariomycetes</taxon>
        <taxon>Xylariomycetidae</taxon>
        <taxon>Xylariales</taxon>
        <taxon>Xylariaceae</taxon>
        <taxon>Xylaria</taxon>
    </lineage>
</organism>
<protein>
    <submittedName>
        <fullName evidence="1">Uncharacterized protein</fullName>
    </submittedName>
</protein>
<comment type="caution">
    <text evidence="1">The sequence shown here is derived from an EMBL/GenBank/DDBJ whole genome shotgun (WGS) entry which is preliminary data.</text>
</comment>
<dbReference type="Proteomes" id="UP001143856">
    <property type="component" value="Unassembled WGS sequence"/>
</dbReference>
<keyword evidence="2" id="KW-1185">Reference proteome</keyword>
<gene>
    <name evidence="1" type="ORF">NUW58_g6088</name>
</gene>